<dbReference type="EMBL" id="CP100390">
    <property type="protein sequence ID" value="UZE97972.1"/>
    <property type="molecule type" value="Genomic_DNA"/>
</dbReference>
<reference evidence="1" key="1">
    <citation type="submission" date="2022-06" db="EMBL/GenBank/DDBJ databases">
        <title>Alkalimarinus sp. nov., isolated from gut of a Alitta virens.</title>
        <authorList>
            <person name="Yang A.I."/>
            <person name="Shin N.-R."/>
        </authorList>
    </citation>
    <scope>NUCLEOTIDE SEQUENCE</scope>
    <source>
        <strain evidence="1">A2M4</strain>
    </source>
</reference>
<keyword evidence="2" id="KW-1185">Reference proteome</keyword>
<dbReference type="Gene3D" id="3.40.50.12780">
    <property type="entry name" value="N-terminal domain of ligase-like"/>
    <property type="match status" value="1"/>
</dbReference>
<dbReference type="InterPro" id="IPR053158">
    <property type="entry name" value="CapK_Type1_Caps_Biosynth"/>
</dbReference>
<protein>
    <recommendedName>
        <fullName evidence="3">Phenylacetate-CoA ligase</fullName>
    </recommendedName>
</protein>
<dbReference type="InterPro" id="IPR042099">
    <property type="entry name" value="ANL_N_sf"/>
</dbReference>
<dbReference type="RefSeq" id="WP_265049445.1">
    <property type="nucleotide sequence ID" value="NZ_CP100390.1"/>
</dbReference>
<name>A0ABY6N7M8_9ALTE</name>
<sequence>MINYSKLNRFIYTKFIYPTLFFALRLDVKTSWNLLSEIIEDKPKLEGHIKNKIIELTNSDCGSSLADVERKLFQMSVLTKFDYSKKSKEINYKGLIKRQTSGSSGTPNTFFYTKECISNQMAVRKYAYRKMGIDIGFKEARFWNSKNINIKSKIQNAILNRSVFTFLDNEMEQISKFKRMNADYIYGYSSLILNSIAVFKKHKILPPPVKAIICTAEAVTDFQIEQISQFYNAPVAVEYGCTEFDIVAYKFGSKPYKIINPNILIENLGNKSVITALDNTKLKLIRYDVGDEIAFELDKKYYIAGDNITELLGRTQNRIVKLDDGREFHASEFSKLMSTINNNIFPIHLFKVVLKNGGIIDFNIEPQDPSDSTDQNKALVVTYLKEGLPTGLTPVVKFQSIDLNSDGKHSYFSTEMQS</sequence>
<proteinExistence type="predicted"/>
<gene>
    <name evidence="1" type="ORF">NKI27_09630</name>
</gene>
<dbReference type="PANTHER" id="PTHR36932">
    <property type="entry name" value="CAPSULAR POLYSACCHARIDE BIOSYNTHESIS PROTEIN"/>
    <property type="match status" value="1"/>
</dbReference>
<organism evidence="1 2">
    <name type="scientific">Alkalimarinus alittae</name>
    <dbReference type="NCBI Taxonomy" id="2961619"/>
    <lineage>
        <taxon>Bacteria</taxon>
        <taxon>Pseudomonadati</taxon>
        <taxon>Pseudomonadota</taxon>
        <taxon>Gammaproteobacteria</taxon>
        <taxon>Alteromonadales</taxon>
        <taxon>Alteromonadaceae</taxon>
        <taxon>Alkalimarinus</taxon>
    </lineage>
</organism>
<evidence type="ECO:0008006" key="3">
    <source>
        <dbReference type="Google" id="ProtNLM"/>
    </source>
</evidence>
<dbReference type="Proteomes" id="UP001163739">
    <property type="component" value="Chromosome"/>
</dbReference>
<evidence type="ECO:0000313" key="1">
    <source>
        <dbReference type="EMBL" id="UZE97972.1"/>
    </source>
</evidence>
<evidence type="ECO:0000313" key="2">
    <source>
        <dbReference type="Proteomes" id="UP001163739"/>
    </source>
</evidence>
<dbReference type="PANTHER" id="PTHR36932:SF1">
    <property type="entry name" value="CAPSULAR POLYSACCHARIDE BIOSYNTHESIS PROTEIN"/>
    <property type="match status" value="1"/>
</dbReference>
<accession>A0ABY6N7M8</accession>